<keyword evidence="3" id="KW-1185">Reference proteome</keyword>
<dbReference type="EMBL" id="BMKX01000001">
    <property type="protein sequence ID" value="GGJ51282.1"/>
    <property type="molecule type" value="Genomic_DNA"/>
</dbReference>
<evidence type="ECO:0000313" key="3">
    <source>
        <dbReference type="Proteomes" id="UP000606115"/>
    </source>
</evidence>
<organism evidence="2 3">
    <name type="scientific">Glutamicibacter ardleyensis</name>
    <dbReference type="NCBI Taxonomy" id="225894"/>
    <lineage>
        <taxon>Bacteria</taxon>
        <taxon>Bacillati</taxon>
        <taxon>Actinomycetota</taxon>
        <taxon>Actinomycetes</taxon>
        <taxon>Micrococcales</taxon>
        <taxon>Micrococcaceae</taxon>
        <taxon>Glutamicibacter</taxon>
    </lineage>
</organism>
<gene>
    <name evidence="2" type="ORF">GCM10007173_07310</name>
</gene>
<dbReference type="Proteomes" id="UP000606115">
    <property type="component" value="Unassembled WGS sequence"/>
</dbReference>
<protein>
    <submittedName>
        <fullName evidence="2">Uncharacterized protein</fullName>
    </submittedName>
</protein>
<dbReference type="RefSeq" id="WP_188683789.1">
    <property type="nucleotide sequence ID" value="NZ_BMKX01000001.1"/>
</dbReference>
<evidence type="ECO:0000313" key="2">
    <source>
        <dbReference type="EMBL" id="GGJ51282.1"/>
    </source>
</evidence>
<accession>A0ABQ2DBD6</accession>
<comment type="caution">
    <text evidence="2">The sequence shown here is derived from an EMBL/GenBank/DDBJ whole genome shotgun (WGS) entry which is preliminary data.</text>
</comment>
<proteinExistence type="predicted"/>
<sequence>MASKKKQGKKNSGAGNPAKAAQRGRSVFRIQAEILVDSLREDYAMWVSEKAPAFGSEEAAQVAEIQLGVVRSIGAEYAEHARSSNLHHIEPELFGEVFAEFLVNLPEGLEAEPIFSAWLEFFSYQHERGIWEGGEENLSELRELLDDALKGFAEDDAQLCELLRGTDLYTKVKAFSEALGDGVDITAFSEAANEDRVRVMASVGVDAATVPVDAPAPDVFAHVWNAAILSVVDPSEGRIVRDDQAFAHLIEGEESESAQLLFEMGVGCVQSHLVPNQAFTERDEAYFLVLRNLLVTAVTGRPADLEALRRNCGPKNFDAVLPEARQALVSLEGFGLLKSKGEEYEVDERLLPVISAGVSEAESLIEETE</sequence>
<feature type="region of interest" description="Disordered" evidence="1">
    <location>
        <begin position="1"/>
        <end position="22"/>
    </location>
</feature>
<name>A0ABQ2DBD6_9MICC</name>
<reference evidence="3" key="1">
    <citation type="journal article" date="2019" name="Int. J. Syst. Evol. Microbiol.">
        <title>The Global Catalogue of Microorganisms (GCM) 10K type strain sequencing project: providing services to taxonomists for standard genome sequencing and annotation.</title>
        <authorList>
            <consortium name="The Broad Institute Genomics Platform"/>
            <consortium name="The Broad Institute Genome Sequencing Center for Infectious Disease"/>
            <person name="Wu L."/>
            <person name="Ma J."/>
        </authorList>
    </citation>
    <scope>NUCLEOTIDE SEQUENCE [LARGE SCALE GENOMIC DNA]</scope>
    <source>
        <strain evidence="3">CGMCC 1.3685</strain>
    </source>
</reference>
<dbReference type="GeneID" id="303303123"/>
<evidence type="ECO:0000256" key="1">
    <source>
        <dbReference type="SAM" id="MobiDB-lite"/>
    </source>
</evidence>